<dbReference type="AlphaFoldDB" id="A0A6J4SD25"/>
<keyword evidence="1" id="KW-1133">Transmembrane helix</keyword>
<keyword evidence="1" id="KW-0472">Membrane</keyword>
<evidence type="ECO:0000256" key="1">
    <source>
        <dbReference type="SAM" id="Phobius"/>
    </source>
</evidence>
<gene>
    <name evidence="2" type="ORF">AVDCRST_MAG12-2348</name>
</gene>
<proteinExistence type="predicted"/>
<reference evidence="2" key="1">
    <citation type="submission" date="2020-02" db="EMBL/GenBank/DDBJ databases">
        <authorList>
            <person name="Meier V. D."/>
        </authorList>
    </citation>
    <scope>NUCLEOTIDE SEQUENCE</scope>
    <source>
        <strain evidence="2">AVDCRST_MAG12</strain>
    </source>
</reference>
<feature type="transmembrane region" description="Helical" evidence="1">
    <location>
        <begin position="274"/>
        <end position="299"/>
    </location>
</feature>
<keyword evidence="2" id="KW-0067">ATP-binding</keyword>
<feature type="transmembrane region" description="Helical" evidence="1">
    <location>
        <begin position="56"/>
        <end position="78"/>
    </location>
</feature>
<feature type="transmembrane region" description="Helical" evidence="1">
    <location>
        <begin position="238"/>
        <end position="262"/>
    </location>
</feature>
<keyword evidence="1" id="KW-0812">Transmembrane</keyword>
<evidence type="ECO:0000313" key="2">
    <source>
        <dbReference type="EMBL" id="CAA9495681.1"/>
    </source>
</evidence>
<feature type="transmembrane region" description="Helical" evidence="1">
    <location>
        <begin position="213"/>
        <end position="232"/>
    </location>
</feature>
<accession>A0A6J4SD25</accession>
<organism evidence="2">
    <name type="scientific">uncultured Rubrobacteraceae bacterium</name>
    <dbReference type="NCBI Taxonomy" id="349277"/>
    <lineage>
        <taxon>Bacteria</taxon>
        <taxon>Bacillati</taxon>
        <taxon>Actinomycetota</taxon>
        <taxon>Rubrobacteria</taxon>
        <taxon>Rubrobacterales</taxon>
        <taxon>Rubrobacteraceae</taxon>
        <taxon>environmental samples</taxon>
    </lineage>
</organism>
<keyword evidence="2" id="KW-0547">Nucleotide-binding</keyword>
<feature type="transmembrane region" description="Helical" evidence="1">
    <location>
        <begin position="90"/>
        <end position="113"/>
    </location>
</feature>
<feature type="transmembrane region" description="Helical" evidence="1">
    <location>
        <begin position="125"/>
        <end position="148"/>
    </location>
</feature>
<sequence>MGAGHAARRARGLLRVPEQLRHRILPVPAELDSQHARSLDGRRPRGLQAAREPHRLVVLCAAGFLEALTAFWGEYGSYTLLAGPLPGGVFALWLASWVWLAAGSVVLFVFLLFPDGRLPSPRWRAAAGLYVFVNCLSLAQAVLAPGPLAETGVRGLPPVVNPFGVEAVAGLSSGLAGVLTFPLVVFAALTPFAALFVRYRRAEEEEGRQQIKWVAYAVALLTGAIIAVGIWPSLDGSVVGLVLFFVGFLSIPAAIGIAILRHRLFDIDLVINRTLVYAVLTATLALVYVVGVGSLQFVLRPITGGGSQLAVVASTLAIAALFSPLRRRIQEFIDRRFYRKKYDAKETLLGFGARLRDETDLEALSGDLVGVVQETMEPEHASLWLRPMTGPRGGTE</sequence>
<dbReference type="GO" id="GO:0005524">
    <property type="term" value="F:ATP binding"/>
    <property type="evidence" value="ECO:0007669"/>
    <property type="project" value="UniProtKB-KW"/>
</dbReference>
<feature type="transmembrane region" description="Helical" evidence="1">
    <location>
        <begin position="305"/>
        <end position="325"/>
    </location>
</feature>
<dbReference type="EMBL" id="CADCVK010000347">
    <property type="protein sequence ID" value="CAA9495681.1"/>
    <property type="molecule type" value="Genomic_DNA"/>
</dbReference>
<feature type="transmembrane region" description="Helical" evidence="1">
    <location>
        <begin position="168"/>
        <end position="192"/>
    </location>
</feature>
<protein>
    <submittedName>
        <fullName evidence="2">ATP-binding region, ATPase-like</fullName>
    </submittedName>
</protein>
<name>A0A6J4SD25_9ACTN</name>